<proteinExistence type="predicted"/>
<keyword evidence="1" id="KW-1133">Transmembrane helix</keyword>
<reference evidence="2 3" key="1">
    <citation type="journal article" date="2015" name="Stand. Genomic Sci.">
        <title>Genomic Encyclopedia of Bacterial and Archaeal Type Strains, Phase III: the genomes of soil and plant-associated and newly described type strains.</title>
        <authorList>
            <person name="Whitman W.B."/>
            <person name="Woyke T."/>
            <person name="Klenk H.P."/>
            <person name="Zhou Y."/>
            <person name="Lilburn T.G."/>
            <person name="Beck B.J."/>
            <person name="De Vos P."/>
            <person name="Vandamme P."/>
            <person name="Eisen J.A."/>
            <person name="Garrity G."/>
            <person name="Hugenholtz P."/>
            <person name="Kyrpides N.C."/>
        </authorList>
    </citation>
    <scope>NUCLEOTIDE SEQUENCE [LARGE SCALE GENOMIC DNA]</scope>
    <source>
        <strain evidence="2 3">CECT 8445</strain>
    </source>
</reference>
<comment type="caution">
    <text evidence="2">The sequence shown here is derived from an EMBL/GenBank/DDBJ whole genome shotgun (WGS) entry which is preliminary data.</text>
</comment>
<sequence length="145" mass="17030">MVFSKTKAPVWYWIVSILAFIWYALGVYYFFAQTFNTSSYRAMYSPEQLMVVDKMPTWAIVAFGVAVISGVFGVFGLILRKEWTKKLFLVSFFAIVVQYIYNVFIGKMYELFSLAENVRYFIIPVIAFLLYYIASNVSQRSWFKQ</sequence>
<dbReference type="Proteomes" id="UP000295714">
    <property type="component" value="Unassembled WGS sequence"/>
</dbReference>
<dbReference type="OrthoDB" id="1143964at2"/>
<feature type="transmembrane region" description="Helical" evidence="1">
    <location>
        <begin position="117"/>
        <end position="134"/>
    </location>
</feature>
<name>A0A4R1KVX5_9FLAO</name>
<accession>A0A4R1KVX5</accession>
<protein>
    <recommendedName>
        <fullName evidence="4">Sugar transporter</fullName>
    </recommendedName>
</protein>
<dbReference type="RefSeq" id="WP_132703876.1">
    <property type="nucleotide sequence ID" value="NZ_SMGI01000001.1"/>
</dbReference>
<gene>
    <name evidence="2" type="ORF">DFQ05_0856</name>
</gene>
<dbReference type="EMBL" id="SMGI01000001">
    <property type="protein sequence ID" value="TCK69335.1"/>
    <property type="molecule type" value="Genomic_DNA"/>
</dbReference>
<organism evidence="2 3">
    <name type="scientific">Winogradskyella wandonensis</name>
    <dbReference type="NCBI Taxonomy" id="1442586"/>
    <lineage>
        <taxon>Bacteria</taxon>
        <taxon>Pseudomonadati</taxon>
        <taxon>Bacteroidota</taxon>
        <taxon>Flavobacteriia</taxon>
        <taxon>Flavobacteriales</taxon>
        <taxon>Flavobacteriaceae</taxon>
        <taxon>Winogradskyella</taxon>
    </lineage>
</organism>
<evidence type="ECO:0000256" key="1">
    <source>
        <dbReference type="SAM" id="Phobius"/>
    </source>
</evidence>
<feature type="transmembrane region" description="Helical" evidence="1">
    <location>
        <begin position="58"/>
        <end position="79"/>
    </location>
</feature>
<keyword evidence="1" id="KW-0472">Membrane</keyword>
<evidence type="ECO:0000313" key="3">
    <source>
        <dbReference type="Proteomes" id="UP000295714"/>
    </source>
</evidence>
<evidence type="ECO:0000313" key="2">
    <source>
        <dbReference type="EMBL" id="TCK69335.1"/>
    </source>
</evidence>
<evidence type="ECO:0008006" key="4">
    <source>
        <dbReference type="Google" id="ProtNLM"/>
    </source>
</evidence>
<dbReference type="AlphaFoldDB" id="A0A4R1KVX5"/>
<keyword evidence="3" id="KW-1185">Reference proteome</keyword>
<feature type="transmembrane region" description="Helical" evidence="1">
    <location>
        <begin position="86"/>
        <end position="105"/>
    </location>
</feature>
<keyword evidence="1" id="KW-0812">Transmembrane</keyword>
<feature type="transmembrane region" description="Helical" evidence="1">
    <location>
        <begin position="12"/>
        <end position="31"/>
    </location>
</feature>